<evidence type="ECO:0008006" key="3">
    <source>
        <dbReference type="Google" id="ProtNLM"/>
    </source>
</evidence>
<evidence type="ECO:0000313" key="2">
    <source>
        <dbReference type="Proteomes" id="UP000294257"/>
    </source>
</evidence>
<sequence length="290" mass="29534">MRRSAALVVLAALCLAGCDSEVTGTGNGVAAPVPDPFAPLREIDPCKVIDEQALAGLGTLGPREATTIGGGLGCTAALTLTTGARTVVGVNVGMAVPDGARSVDLGGTQGFQDEYCNIVLPRAEAPPRRYGVQVSAGSGVGQTRAEACAQTISVATALRERLTAPPTHADSGARSPFAGKDPCRPAGLVANARSSTHLNFTTCEHTGADTMTVRFDIDSRAPQGKPVRIGDKEGTTGQTAPHACTVEWTAGTAVGGARYIVSVRLEANPPRQDLCTDAVKAAAAVNGYLS</sequence>
<name>A0A4Q7KXC0_9PSEU</name>
<dbReference type="Proteomes" id="UP000294257">
    <property type="component" value="Unassembled WGS sequence"/>
</dbReference>
<comment type="caution">
    <text evidence="1">The sequence shown here is derived from an EMBL/GenBank/DDBJ whole genome shotgun (WGS) entry which is preliminary data.</text>
</comment>
<dbReference type="OrthoDB" id="3662020at2"/>
<dbReference type="EMBL" id="SGWQ01000003">
    <property type="protein sequence ID" value="RZS40950.1"/>
    <property type="molecule type" value="Genomic_DNA"/>
</dbReference>
<proteinExistence type="predicted"/>
<dbReference type="RefSeq" id="WP_130343932.1">
    <property type="nucleotide sequence ID" value="NZ_SGWQ01000003.1"/>
</dbReference>
<keyword evidence="2" id="KW-1185">Reference proteome</keyword>
<reference evidence="1 2" key="1">
    <citation type="submission" date="2019-02" db="EMBL/GenBank/DDBJ databases">
        <title>Genomic Encyclopedia of Type Strains, Phase IV (KMG-IV): sequencing the most valuable type-strain genomes for metagenomic binning, comparative biology and taxonomic classification.</title>
        <authorList>
            <person name="Goeker M."/>
        </authorList>
    </citation>
    <scope>NUCLEOTIDE SEQUENCE [LARGE SCALE GENOMIC DNA]</scope>
    <source>
        <strain evidence="1 2">DSM 101727</strain>
    </source>
</reference>
<dbReference type="AlphaFoldDB" id="A0A4Q7KXC0"/>
<protein>
    <recommendedName>
        <fullName evidence="3">DUF3558 domain-containing protein</fullName>
    </recommendedName>
</protein>
<gene>
    <name evidence="1" type="ORF">EV193_103268</name>
</gene>
<organism evidence="1 2">
    <name type="scientific">Herbihabitans rhizosphaerae</name>
    <dbReference type="NCBI Taxonomy" id="1872711"/>
    <lineage>
        <taxon>Bacteria</taxon>
        <taxon>Bacillati</taxon>
        <taxon>Actinomycetota</taxon>
        <taxon>Actinomycetes</taxon>
        <taxon>Pseudonocardiales</taxon>
        <taxon>Pseudonocardiaceae</taxon>
        <taxon>Herbihabitans</taxon>
    </lineage>
</organism>
<evidence type="ECO:0000313" key="1">
    <source>
        <dbReference type="EMBL" id="RZS40950.1"/>
    </source>
</evidence>
<accession>A0A4Q7KXC0</accession>